<dbReference type="Proteomes" id="UP000019151">
    <property type="component" value="Chromosome"/>
</dbReference>
<dbReference type="PATRIC" id="fig|861299.3.peg.3375"/>
<reference evidence="3 4" key="1">
    <citation type="journal article" date="2014" name="Genome Announc.">
        <title>Genome Sequence and Methylome of Soil Bacterium Gemmatirosa kalamazoonensis KBS708T, a Member of the Rarely Cultivated Gemmatimonadetes Phylum.</title>
        <authorList>
            <person name="Debruyn J.M."/>
            <person name="Radosevich M."/>
            <person name="Wommack K.E."/>
            <person name="Polson S.W."/>
            <person name="Hauser L.J."/>
            <person name="Fawaz M.N."/>
            <person name="Korlach J."/>
            <person name="Tsai Y.C."/>
        </authorList>
    </citation>
    <scope>NUCLEOTIDE SEQUENCE [LARGE SCALE GENOMIC DNA]</scope>
    <source>
        <strain evidence="3 4">KBS708</strain>
    </source>
</reference>
<organism evidence="3 4">
    <name type="scientific">Gemmatirosa kalamazoonensis</name>
    <dbReference type="NCBI Taxonomy" id="861299"/>
    <lineage>
        <taxon>Bacteria</taxon>
        <taxon>Pseudomonadati</taxon>
        <taxon>Gemmatimonadota</taxon>
        <taxon>Gemmatimonadia</taxon>
        <taxon>Gemmatimonadales</taxon>
        <taxon>Gemmatimonadaceae</taxon>
        <taxon>Gemmatirosa</taxon>
    </lineage>
</organism>
<dbReference type="STRING" id="861299.J421_3323"/>
<evidence type="ECO:0000259" key="2">
    <source>
        <dbReference type="Pfam" id="PF07715"/>
    </source>
</evidence>
<keyword evidence="4" id="KW-1185">Reference proteome</keyword>
<evidence type="ECO:0000313" key="3">
    <source>
        <dbReference type="EMBL" id="AHG90860.1"/>
    </source>
</evidence>
<name>W0RKL3_9BACT</name>
<gene>
    <name evidence="3" type="ORF">J421_3323</name>
</gene>
<dbReference type="KEGG" id="gba:J421_3323"/>
<proteinExistence type="predicted"/>
<dbReference type="InParanoid" id="W0RKL3"/>
<dbReference type="AlphaFoldDB" id="W0RKL3"/>
<feature type="region of interest" description="Disordered" evidence="1">
    <location>
        <begin position="18"/>
        <end position="54"/>
    </location>
</feature>
<dbReference type="eggNOG" id="COG4206">
    <property type="taxonomic scope" value="Bacteria"/>
</dbReference>
<evidence type="ECO:0000313" key="4">
    <source>
        <dbReference type="Proteomes" id="UP000019151"/>
    </source>
</evidence>
<feature type="compositionally biased region" description="Basic and acidic residues" evidence="1">
    <location>
        <begin position="39"/>
        <end position="54"/>
    </location>
</feature>
<dbReference type="InterPro" id="IPR012910">
    <property type="entry name" value="Plug_dom"/>
</dbReference>
<evidence type="ECO:0000256" key="1">
    <source>
        <dbReference type="SAM" id="MobiDB-lite"/>
    </source>
</evidence>
<dbReference type="SUPFAM" id="SSF56935">
    <property type="entry name" value="Porins"/>
    <property type="match status" value="1"/>
</dbReference>
<protein>
    <submittedName>
        <fullName evidence="3">TonB-dependent receptor plug</fullName>
    </submittedName>
</protein>
<sequence length="732" mass="79286">MAGAVLQVIIAVGLVAQPTRPQPPVPADTVRRPQQPGDTLRRPARPDTVRTKRDSVTVAAPAAVDTTRRAGIDSVRGVPDTLKTRVRRDSIQAPIARAEVPNDIGVGPLYRWTRDSVLTTGAINLSDLLERVPGVTMFRSGWIASAQTAAYLGDATRVRVFRDGVELDALDPRAGGVRDVGDIQLANIDEVTIERAAGELRVHLRTWTVRNTTPYTRVDAFTGDEDTNLYRFFYGRRFGSGFDAQVGVQQFGTGSRNRRVGGGGTVLDALARVGWARGLWSVDATLNRLDRSRDPTLRFEDQQEVLPNFESRRNDTQLRIAYGDPDGRGPWLQAIANAASQRLATTALLSLDTTFAPTPPVNVVVSVDTLRADSTFSRRQYVLTGGYRLGGVRLSATDRLRTVAGEMLNSPAVRASYDSRLFSVSVFGEKGAVGGLVVDSALVPRVHRRIQQRRVEGGTVDSVITKTTDVPGGVALPPWRASRVDVSARLSPLPWFSLLGSASRESRTLPGLAPHDTGTAVDTVASSKGATTLRLEAALRLGRMWLSGGVVRRGADTVPPLRTYGCLTLPAGGCERAIAAADSTAATGVTFGARGPVWKDVYVDLGGLAWSQAGGAYRPQLQLRSEVGVLTNWLGRFPSGNFGFKFAAIDEYRSRVRFPITPAPNTEGALLCDLEVCAPAANVLTLQLEIRIQSGVLSYQLRNALNRPYEVVPGLRMPGPINYYGVRWTFWN</sequence>
<dbReference type="Pfam" id="PF07715">
    <property type="entry name" value="Plug"/>
    <property type="match status" value="1"/>
</dbReference>
<keyword evidence="3" id="KW-0675">Receptor</keyword>
<dbReference type="EMBL" id="CP007128">
    <property type="protein sequence ID" value="AHG90860.1"/>
    <property type="molecule type" value="Genomic_DNA"/>
</dbReference>
<feature type="domain" description="TonB-dependent receptor plug" evidence="2">
    <location>
        <begin position="113"/>
        <end position="198"/>
    </location>
</feature>
<dbReference type="HOGENOM" id="CLU_419644_0_0_0"/>
<accession>W0RKL3</accession>